<organism evidence="1 2">
    <name type="scientific">Zasmidium cellare</name>
    <name type="common">Wine cellar mold</name>
    <name type="synonym">Racodium cellare</name>
    <dbReference type="NCBI Taxonomy" id="395010"/>
    <lineage>
        <taxon>Eukaryota</taxon>
        <taxon>Fungi</taxon>
        <taxon>Dikarya</taxon>
        <taxon>Ascomycota</taxon>
        <taxon>Pezizomycotina</taxon>
        <taxon>Dothideomycetes</taxon>
        <taxon>Dothideomycetidae</taxon>
        <taxon>Mycosphaerellales</taxon>
        <taxon>Mycosphaerellaceae</taxon>
        <taxon>Zasmidium</taxon>
    </lineage>
</organism>
<protein>
    <recommendedName>
        <fullName evidence="3">F-box domain-containing protein</fullName>
    </recommendedName>
</protein>
<name>A0ABR0ET66_ZASCE</name>
<reference evidence="1 2" key="1">
    <citation type="journal article" date="2023" name="G3 (Bethesda)">
        <title>A chromosome-level genome assembly of Zasmidium syzygii isolated from banana leaves.</title>
        <authorList>
            <person name="van Westerhoven A.C."/>
            <person name="Mehrabi R."/>
            <person name="Talebi R."/>
            <person name="Steentjes M.B.F."/>
            <person name="Corcolon B."/>
            <person name="Chong P.A."/>
            <person name="Kema G.H.J."/>
            <person name="Seidl M.F."/>
        </authorList>
    </citation>
    <scope>NUCLEOTIDE SEQUENCE [LARGE SCALE GENOMIC DNA]</scope>
    <source>
        <strain evidence="1 2">P124</strain>
    </source>
</reference>
<sequence>MAFLDLPLELREQIYEYTLEPIVQPLEPPWAPLPQHHRFPAYVTLRLINRQIGAEIGSVWRKKYQDRLVFYFEYSIELYDFCRNLGERPACFLGKARFCLRARDYDENLEDFDLHFSPLMEDFRTFLAMQPSSSTQWLDAIRIHRTAPLENGSHVAERYHYAADVDETCTKYQQGSFPDINSSLCLNCTWWQLGNDFDDGSSDKYASTATPHLRTLVIEGKLCDIDWTNYDEHLARQRFDYNAPAGYMAGNVSRRTYRTPTN</sequence>
<accession>A0ABR0ET66</accession>
<evidence type="ECO:0000313" key="1">
    <source>
        <dbReference type="EMBL" id="KAK4504291.1"/>
    </source>
</evidence>
<gene>
    <name evidence="1" type="ORF">PRZ48_005207</name>
</gene>
<evidence type="ECO:0000313" key="2">
    <source>
        <dbReference type="Proteomes" id="UP001305779"/>
    </source>
</evidence>
<evidence type="ECO:0008006" key="3">
    <source>
        <dbReference type="Google" id="ProtNLM"/>
    </source>
</evidence>
<dbReference type="Proteomes" id="UP001305779">
    <property type="component" value="Unassembled WGS sequence"/>
</dbReference>
<dbReference type="EMBL" id="JAXOVC010000003">
    <property type="protein sequence ID" value="KAK4504291.1"/>
    <property type="molecule type" value="Genomic_DNA"/>
</dbReference>
<comment type="caution">
    <text evidence="1">The sequence shown here is derived from an EMBL/GenBank/DDBJ whole genome shotgun (WGS) entry which is preliminary data.</text>
</comment>
<keyword evidence="2" id="KW-1185">Reference proteome</keyword>
<proteinExistence type="predicted"/>